<protein>
    <submittedName>
        <fullName evidence="1">Uncharacterized protein</fullName>
    </submittedName>
</protein>
<name>A0A6A4IEM9_9AGAR</name>
<feature type="non-terminal residue" evidence="1">
    <location>
        <position position="1"/>
    </location>
</feature>
<proteinExistence type="predicted"/>
<dbReference type="Proteomes" id="UP000799118">
    <property type="component" value="Unassembled WGS sequence"/>
</dbReference>
<organism evidence="1 2">
    <name type="scientific">Gymnopus androsaceus JB14</name>
    <dbReference type="NCBI Taxonomy" id="1447944"/>
    <lineage>
        <taxon>Eukaryota</taxon>
        <taxon>Fungi</taxon>
        <taxon>Dikarya</taxon>
        <taxon>Basidiomycota</taxon>
        <taxon>Agaricomycotina</taxon>
        <taxon>Agaricomycetes</taxon>
        <taxon>Agaricomycetidae</taxon>
        <taxon>Agaricales</taxon>
        <taxon>Marasmiineae</taxon>
        <taxon>Omphalotaceae</taxon>
        <taxon>Gymnopus</taxon>
    </lineage>
</organism>
<reference evidence="1" key="1">
    <citation type="journal article" date="2019" name="Environ. Microbiol.">
        <title>Fungal ecological strategies reflected in gene transcription - a case study of two litter decomposers.</title>
        <authorList>
            <person name="Barbi F."/>
            <person name="Kohler A."/>
            <person name="Barry K."/>
            <person name="Baskaran P."/>
            <person name="Daum C."/>
            <person name="Fauchery L."/>
            <person name="Ihrmark K."/>
            <person name="Kuo A."/>
            <person name="LaButti K."/>
            <person name="Lipzen A."/>
            <person name="Morin E."/>
            <person name="Grigoriev I.V."/>
            <person name="Henrissat B."/>
            <person name="Lindahl B."/>
            <person name="Martin F."/>
        </authorList>
    </citation>
    <scope>NUCLEOTIDE SEQUENCE</scope>
    <source>
        <strain evidence="1">JB14</strain>
    </source>
</reference>
<sequence>LATYTIDNWPATSIKGLNSLEAIRDTHIVNIPPFYDMRYMILDPKTYQCHLEGAVTKAKAIKNVFTADVVDIVIIHGAPPCIITPKCSCIYAIHPSSPTKKKCT</sequence>
<evidence type="ECO:0000313" key="2">
    <source>
        <dbReference type="Proteomes" id="UP000799118"/>
    </source>
</evidence>
<dbReference type="OrthoDB" id="3042730at2759"/>
<evidence type="ECO:0000313" key="1">
    <source>
        <dbReference type="EMBL" id="KAE9409036.1"/>
    </source>
</evidence>
<dbReference type="AlphaFoldDB" id="A0A6A4IEM9"/>
<gene>
    <name evidence="1" type="ORF">BT96DRAFT_807369</name>
</gene>
<dbReference type="EMBL" id="ML769389">
    <property type="protein sequence ID" value="KAE9409036.1"/>
    <property type="molecule type" value="Genomic_DNA"/>
</dbReference>
<keyword evidence="2" id="KW-1185">Reference proteome</keyword>
<accession>A0A6A4IEM9</accession>